<evidence type="ECO:0000256" key="1">
    <source>
        <dbReference type="ARBA" id="ARBA00023002"/>
    </source>
</evidence>
<dbReference type="GO" id="GO:0006631">
    <property type="term" value="P:fatty acid metabolic process"/>
    <property type="evidence" value="ECO:0000318"/>
    <property type="project" value="GO_Central"/>
</dbReference>
<dbReference type="Proteomes" id="UP000008144">
    <property type="component" value="Unassembled WGS sequence"/>
</dbReference>
<dbReference type="HOGENOM" id="CLU_010194_42_0_1"/>
<protein>
    <submittedName>
        <fullName evidence="3">Uncharacterized protein</fullName>
    </submittedName>
</protein>
<dbReference type="Gene3D" id="3.40.50.720">
    <property type="entry name" value="NAD(P)-binding Rossmann-like Domain"/>
    <property type="match status" value="1"/>
</dbReference>
<dbReference type="PRINTS" id="PR00081">
    <property type="entry name" value="GDHRDH"/>
</dbReference>
<dbReference type="PANTHER" id="PTHR43658:SF8">
    <property type="entry name" value="17-BETA-HYDROXYSTEROID DEHYDROGENASE 14-RELATED"/>
    <property type="match status" value="1"/>
</dbReference>
<dbReference type="GO" id="GO:0008209">
    <property type="term" value="P:androgen metabolic process"/>
    <property type="evidence" value="ECO:0000318"/>
    <property type="project" value="GO_Central"/>
</dbReference>
<dbReference type="Ensembl" id="ENSCINT00000006973.3">
    <property type="protein sequence ID" value="ENSCINP00000006973.3"/>
    <property type="gene ID" value="ENSCING00000015920.2"/>
</dbReference>
<evidence type="ECO:0000313" key="4">
    <source>
        <dbReference type="Proteomes" id="UP000008144"/>
    </source>
</evidence>
<dbReference type="AlphaFoldDB" id="F6ZME6"/>
<dbReference type="Pfam" id="PF00106">
    <property type="entry name" value="adh_short"/>
    <property type="match status" value="1"/>
</dbReference>
<dbReference type="GO" id="GO:0008210">
    <property type="term" value="P:estrogen metabolic process"/>
    <property type="evidence" value="ECO:0000318"/>
    <property type="project" value="GO_Central"/>
</dbReference>
<dbReference type="PANTHER" id="PTHR43658">
    <property type="entry name" value="SHORT-CHAIN DEHYDROGENASE/REDUCTASE"/>
    <property type="match status" value="1"/>
</dbReference>
<dbReference type="InterPro" id="IPR002347">
    <property type="entry name" value="SDR_fam"/>
</dbReference>
<reference evidence="3" key="2">
    <citation type="submission" date="2025-08" db="UniProtKB">
        <authorList>
            <consortium name="Ensembl"/>
        </authorList>
    </citation>
    <scope>IDENTIFICATION</scope>
</reference>
<keyword evidence="4" id="KW-1185">Reference proteome</keyword>
<dbReference type="PRINTS" id="PR00080">
    <property type="entry name" value="SDRFAMILY"/>
</dbReference>
<reference evidence="3" key="3">
    <citation type="submission" date="2025-09" db="UniProtKB">
        <authorList>
            <consortium name="Ensembl"/>
        </authorList>
    </citation>
    <scope>IDENTIFICATION</scope>
</reference>
<reference evidence="4" key="1">
    <citation type="journal article" date="2002" name="Science">
        <title>The draft genome of Ciona intestinalis: insights into chordate and vertebrate origins.</title>
        <authorList>
            <person name="Dehal P."/>
            <person name="Satou Y."/>
            <person name="Campbell R.K."/>
            <person name="Chapman J."/>
            <person name="Degnan B."/>
            <person name="De Tomaso A."/>
            <person name="Davidson B."/>
            <person name="Di Gregorio A."/>
            <person name="Gelpke M."/>
            <person name="Goodstein D.M."/>
            <person name="Harafuji N."/>
            <person name="Hastings K.E."/>
            <person name="Ho I."/>
            <person name="Hotta K."/>
            <person name="Huang W."/>
            <person name="Kawashima T."/>
            <person name="Lemaire P."/>
            <person name="Martinez D."/>
            <person name="Meinertzhagen I.A."/>
            <person name="Necula S."/>
            <person name="Nonaka M."/>
            <person name="Putnam N."/>
            <person name="Rash S."/>
            <person name="Saiga H."/>
            <person name="Satake M."/>
            <person name="Terry A."/>
            <person name="Yamada L."/>
            <person name="Wang H.G."/>
            <person name="Awazu S."/>
            <person name="Azumi K."/>
            <person name="Boore J."/>
            <person name="Branno M."/>
            <person name="Chin-Bow S."/>
            <person name="DeSantis R."/>
            <person name="Doyle S."/>
            <person name="Francino P."/>
            <person name="Keys D.N."/>
            <person name="Haga S."/>
            <person name="Hayashi H."/>
            <person name="Hino K."/>
            <person name="Imai K.S."/>
            <person name="Inaba K."/>
            <person name="Kano S."/>
            <person name="Kobayashi K."/>
            <person name="Kobayashi M."/>
            <person name="Lee B.I."/>
            <person name="Makabe K.W."/>
            <person name="Manohar C."/>
            <person name="Matassi G."/>
            <person name="Medina M."/>
            <person name="Mochizuki Y."/>
            <person name="Mount S."/>
            <person name="Morishita T."/>
            <person name="Miura S."/>
            <person name="Nakayama A."/>
            <person name="Nishizaka S."/>
            <person name="Nomoto H."/>
            <person name="Ohta F."/>
            <person name="Oishi K."/>
            <person name="Rigoutsos I."/>
            <person name="Sano M."/>
            <person name="Sasaki A."/>
            <person name="Sasakura Y."/>
            <person name="Shoguchi E."/>
            <person name="Shin-i T."/>
            <person name="Spagnuolo A."/>
            <person name="Stainier D."/>
            <person name="Suzuki M.M."/>
            <person name="Tassy O."/>
            <person name="Takatori N."/>
            <person name="Tokuoka M."/>
            <person name="Yagi K."/>
            <person name="Yoshizaki F."/>
            <person name="Wada S."/>
            <person name="Zhang C."/>
            <person name="Hyatt P.D."/>
            <person name="Larimer F."/>
            <person name="Detter C."/>
            <person name="Doggett N."/>
            <person name="Glavina T."/>
            <person name="Hawkins T."/>
            <person name="Richardson P."/>
            <person name="Lucas S."/>
            <person name="Kohara Y."/>
            <person name="Levine M."/>
            <person name="Satoh N."/>
            <person name="Rokhsar D.S."/>
        </authorList>
    </citation>
    <scope>NUCLEOTIDE SEQUENCE [LARGE SCALE GENOMIC DNA]</scope>
</reference>
<proteinExistence type="inferred from homology"/>
<dbReference type="InParanoid" id="F6ZME6"/>
<comment type="similarity">
    <text evidence="2">Belongs to the short-chain dehydrogenases/reductases (SDR) family.</text>
</comment>
<sequence>KMLKNLVVFITGGASGLGKATADYLLSNGARVVVFDINAPGDNNLSPKNDNPIGEVFSPHVTNSNCLFFKGNVLSTNDVETAINKAKERWGGLNVALNCAGVSISCRLYNPNNDHPLDLHEIQKVLNTNVVGNFNVIRLAAQAMAENKNEHGENGVIINTSSIAAYHGSGTQTVYSAASGAIVSMTLPIARDLASCGVRVATIAPGFFKTPLTHSNNITDEVKQFITTPNAFPNRFGDPCEFAHLVTTVIENKMINGETIRLDAGSRYEI</sequence>
<accession>F6ZME6</accession>
<dbReference type="STRING" id="7719.ENSCINP00000006973"/>
<dbReference type="SUPFAM" id="SSF51735">
    <property type="entry name" value="NAD(P)-binding Rossmann-fold domains"/>
    <property type="match status" value="1"/>
</dbReference>
<evidence type="ECO:0000256" key="2">
    <source>
        <dbReference type="RuleBase" id="RU000363"/>
    </source>
</evidence>
<dbReference type="GO" id="GO:0004303">
    <property type="term" value="F:estradiol 17-beta-dehydrogenase [NAD(P)+] activity"/>
    <property type="evidence" value="ECO:0000318"/>
    <property type="project" value="GO_Central"/>
</dbReference>
<dbReference type="InterPro" id="IPR036291">
    <property type="entry name" value="NAD(P)-bd_dom_sf"/>
</dbReference>
<keyword evidence="1" id="KW-0560">Oxidoreductase</keyword>
<organism evidence="3 4">
    <name type="scientific">Ciona intestinalis</name>
    <name type="common">Transparent sea squirt</name>
    <name type="synonym">Ascidia intestinalis</name>
    <dbReference type="NCBI Taxonomy" id="7719"/>
    <lineage>
        <taxon>Eukaryota</taxon>
        <taxon>Metazoa</taxon>
        <taxon>Chordata</taxon>
        <taxon>Tunicata</taxon>
        <taxon>Ascidiacea</taxon>
        <taxon>Phlebobranchia</taxon>
        <taxon>Cionidae</taxon>
        <taxon>Ciona</taxon>
    </lineage>
</organism>
<evidence type="ECO:0000313" key="3">
    <source>
        <dbReference type="Ensembl" id="ENSCINP00000006973.3"/>
    </source>
</evidence>
<dbReference type="GO" id="GO:0005739">
    <property type="term" value="C:mitochondrion"/>
    <property type="evidence" value="ECO:0000318"/>
    <property type="project" value="GO_Central"/>
</dbReference>
<name>F6ZME6_CIOIN</name>
<dbReference type="GeneTree" id="ENSGT00940000155170"/>